<reference evidence="2" key="1">
    <citation type="journal article" date="2020" name="Cell">
        <title>Large-Scale Comparative Analyses of Tick Genomes Elucidate Their Genetic Diversity and Vector Capacities.</title>
        <authorList>
            <consortium name="Tick Genome and Microbiome Consortium (TIGMIC)"/>
            <person name="Jia N."/>
            <person name="Wang J."/>
            <person name="Shi W."/>
            <person name="Du L."/>
            <person name="Sun Y."/>
            <person name="Zhan W."/>
            <person name="Jiang J.F."/>
            <person name="Wang Q."/>
            <person name="Zhang B."/>
            <person name="Ji P."/>
            <person name="Bell-Sakyi L."/>
            <person name="Cui X.M."/>
            <person name="Yuan T.T."/>
            <person name="Jiang B.G."/>
            <person name="Yang W.F."/>
            <person name="Lam T.T."/>
            <person name="Chang Q.C."/>
            <person name="Ding S.J."/>
            <person name="Wang X.J."/>
            <person name="Zhu J.G."/>
            <person name="Ruan X.D."/>
            <person name="Zhao L."/>
            <person name="Wei J.T."/>
            <person name="Ye R.Z."/>
            <person name="Que T.C."/>
            <person name="Du C.H."/>
            <person name="Zhou Y.H."/>
            <person name="Cheng J.X."/>
            <person name="Dai P.F."/>
            <person name="Guo W.B."/>
            <person name="Han X.H."/>
            <person name="Huang E.J."/>
            <person name="Li L.F."/>
            <person name="Wei W."/>
            <person name="Gao Y.C."/>
            <person name="Liu J.Z."/>
            <person name="Shao H.Z."/>
            <person name="Wang X."/>
            <person name="Wang C.C."/>
            <person name="Yang T.C."/>
            <person name="Huo Q.B."/>
            <person name="Li W."/>
            <person name="Chen H.Y."/>
            <person name="Chen S.E."/>
            <person name="Zhou L.G."/>
            <person name="Ni X.B."/>
            <person name="Tian J.H."/>
            <person name="Sheng Y."/>
            <person name="Liu T."/>
            <person name="Pan Y.S."/>
            <person name="Xia L.Y."/>
            <person name="Li J."/>
            <person name="Zhao F."/>
            <person name="Cao W.C."/>
        </authorList>
    </citation>
    <scope>NUCLEOTIDE SEQUENCE</scope>
    <source>
        <strain evidence="2">Rmic-2018</strain>
    </source>
</reference>
<comment type="caution">
    <text evidence="2">The sequence shown here is derived from an EMBL/GenBank/DDBJ whole genome shotgun (WGS) entry which is preliminary data.</text>
</comment>
<evidence type="ECO:0000256" key="1">
    <source>
        <dbReference type="SAM" id="MobiDB-lite"/>
    </source>
</evidence>
<dbReference type="Proteomes" id="UP000821866">
    <property type="component" value="Chromosome 1"/>
</dbReference>
<evidence type="ECO:0000313" key="2">
    <source>
        <dbReference type="EMBL" id="KAH8039778.1"/>
    </source>
</evidence>
<gene>
    <name evidence="2" type="ORF">HPB51_008710</name>
</gene>
<evidence type="ECO:0000313" key="3">
    <source>
        <dbReference type="Proteomes" id="UP000821866"/>
    </source>
</evidence>
<reference evidence="2" key="2">
    <citation type="submission" date="2021-09" db="EMBL/GenBank/DDBJ databases">
        <authorList>
            <person name="Jia N."/>
            <person name="Wang J."/>
            <person name="Shi W."/>
            <person name="Du L."/>
            <person name="Sun Y."/>
            <person name="Zhan W."/>
            <person name="Jiang J."/>
            <person name="Wang Q."/>
            <person name="Zhang B."/>
            <person name="Ji P."/>
            <person name="Sakyi L.B."/>
            <person name="Cui X."/>
            <person name="Yuan T."/>
            <person name="Jiang B."/>
            <person name="Yang W."/>
            <person name="Lam T.T.-Y."/>
            <person name="Chang Q."/>
            <person name="Ding S."/>
            <person name="Wang X."/>
            <person name="Zhu J."/>
            <person name="Ruan X."/>
            <person name="Zhao L."/>
            <person name="Wei J."/>
            <person name="Que T."/>
            <person name="Du C."/>
            <person name="Cheng J."/>
            <person name="Dai P."/>
            <person name="Han X."/>
            <person name="Huang E."/>
            <person name="Gao Y."/>
            <person name="Liu J."/>
            <person name="Shao H."/>
            <person name="Ye R."/>
            <person name="Li L."/>
            <person name="Wei W."/>
            <person name="Wang X."/>
            <person name="Wang C."/>
            <person name="Huo Q."/>
            <person name="Li W."/>
            <person name="Guo W."/>
            <person name="Chen H."/>
            <person name="Chen S."/>
            <person name="Zhou L."/>
            <person name="Zhou L."/>
            <person name="Ni X."/>
            <person name="Tian J."/>
            <person name="Zhou Y."/>
            <person name="Sheng Y."/>
            <person name="Liu T."/>
            <person name="Pan Y."/>
            <person name="Xia L."/>
            <person name="Li J."/>
            <person name="Zhao F."/>
            <person name="Cao W."/>
        </authorList>
    </citation>
    <scope>NUCLEOTIDE SEQUENCE</scope>
    <source>
        <strain evidence="2">Rmic-2018</strain>
        <tissue evidence="2">Larvae</tissue>
    </source>
</reference>
<sequence>MLGRAVESMKPAEHERAEKLEREVEEPIRESLVGVVPEVQSKKPTRQEDNEKLQLEVDISAAAEAAVSELSDFKPFKPTEHEGVEKRPQENERPLEESHEKAVHDVDQRTPTEFVDIERLEPVTFTAAEENSTGAVTESEQRKPRSHEDIEMLKLEIEGPPMEAPLSAVREHKTKIEHEGAEEILKAKAEKPHEETGQNLVPQVLHQTPTEQDGVEKLKPVIQRPADKTTMLYGVEPNKDAEYEVYEGVKYDYGSPLEETLVGAAPDAMLTESAEFEPVEKLDQDITASAVPDIEQKKPTDLSGVELEPYIEVPLEQTNLSAGLGAEQKEYAEREGVKKMKSIVDTATSRGSCEWCASR</sequence>
<name>A0A9J6EZA7_RHIMP</name>
<dbReference type="EMBL" id="JABSTU010000001">
    <property type="protein sequence ID" value="KAH8039778.1"/>
    <property type="molecule type" value="Genomic_DNA"/>
</dbReference>
<keyword evidence="3" id="KW-1185">Reference proteome</keyword>
<accession>A0A9J6EZA7</accession>
<feature type="region of interest" description="Disordered" evidence="1">
    <location>
        <begin position="1"/>
        <end position="25"/>
    </location>
</feature>
<dbReference type="AlphaFoldDB" id="A0A9J6EZA7"/>
<protein>
    <submittedName>
        <fullName evidence="2">Uncharacterized protein</fullName>
    </submittedName>
</protein>
<feature type="region of interest" description="Disordered" evidence="1">
    <location>
        <begin position="68"/>
        <end position="147"/>
    </location>
</feature>
<organism evidence="2 3">
    <name type="scientific">Rhipicephalus microplus</name>
    <name type="common">Cattle tick</name>
    <name type="synonym">Boophilus microplus</name>
    <dbReference type="NCBI Taxonomy" id="6941"/>
    <lineage>
        <taxon>Eukaryota</taxon>
        <taxon>Metazoa</taxon>
        <taxon>Ecdysozoa</taxon>
        <taxon>Arthropoda</taxon>
        <taxon>Chelicerata</taxon>
        <taxon>Arachnida</taxon>
        <taxon>Acari</taxon>
        <taxon>Parasitiformes</taxon>
        <taxon>Ixodida</taxon>
        <taxon>Ixodoidea</taxon>
        <taxon>Ixodidae</taxon>
        <taxon>Rhipicephalinae</taxon>
        <taxon>Rhipicephalus</taxon>
        <taxon>Boophilus</taxon>
    </lineage>
</organism>
<feature type="compositionally biased region" description="Basic and acidic residues" evidence="1">
    <location>
        <begin position="10"/>
        <end position="25"/>
    </location>
</feature>
<feature type="compositionally biased region" description="Polar residues" evidence="1">
    <location>
        <begin position="129"/>
        <end position="138"/>
    </location>
</feature>
<proteinExistence type="predicted"/>
<feature type="compositionally biased region" description="Basic and acidic residues" evidence="1">
    <location>
        <begin position="71"/>
        <end position="121"/>
    </location>
</feature>